<dbReference type="GO" id="GO:0005524">
    <property type="term" value="F:ATP binding"/>
    <property type="evidence" value="ECO:0007669"/>
    <property type="project" value="InterPro"/>
</dbReference>
<protein>
    <recommendedName>
        <fullName evidence="1">Sigma-54 factor interaction domain-containing protein</fullName>
    </recommendedName>
</protein>
<dbReference type="EMBL" id="PFTZ01000063">
    <property type="protein sequence ID" value="PJB51382.1"/>
    <property type="molecule type" value="Genomic_DNA"/>
</dbReference>
<reference evidence="3" key="1">
    <citation type="submission" date="2017-09" db="EMBL/GenBank/DDBJ databases">
        <title>Depth-based differentiation of microbial function through sediment-hosted aquifers and enrichment of novel symbionts in the deep terrestrial subsurface.</title>
        <authorList>
            <person name="Probst A.J."/>
            <person name="Ladd B."/>
            <person name="Jarett J.K."/>
            <person name="Geller-Mcgrath D.E."/>
            <person name="Sieber C.M.K."/>
            <person name="Emerson J.B."/>
            <person name="Anantharaman K."/>
            <person name="Thomas B.C."/>
            <person name="Malmstrom R."/>
            <person name="Stieglmeier M."/>
            <person name="Klingl A."/>
            <person name="Woyke T."/>
            <person name="Ryan C.M."/>
            <person name="Banfield J.F."/>
        </authorList>
    </citation>
    <scope>NUCLEOTIDE SEQUENCE [LARGE SCALE GENOMIC DNA]</scope>
</reference>
<accession>A0A2M8C5H3</accession>
<feature type="domain" description="Sigma-54 factor interaction" evidence="1">
    <location>
        <begin position="1"/>
        <end position="31"/>
    </location>
</feature>
<evidence type="ECO:0000259" key="1">
    <source>
        <dbReference type="PROSITE" id="PS50045"/>
    </source>
</evidence>
<dbReference type="Gene3D" id="3.40.50.300">
    <property type="entry name" value="P-loop containing nucleotide triphosphate hydrolases"/>
    <property type="match status" value="1"/>
</dbReference>
<feature type="non-terminal residue" evidence="2">
    <location>
        <position position="1"/>
    </location>
</feature>
<name>A0A2M8C5H3_9BACT</name>
<dbReference type="AlphaFoldDB" id="A0A2M8C5H3"/>
<dbReference type="Proteomes" id="UP000229421">
    <property type="component" value="Unassembled WGS sequence"/>
</dbReference>
<feature type="non-terminal residue" evidence="2">
    <location>
        <position position="40"/>
    </location>
</feature>
<dbReference type="PROSITE" id="PS50045">
    <property type="entry name" value="SIGMA54_INTERACT_4"/>
    <property type="match status" value="1"/>
</dbReference>
<evidence type="ECO:0000313" key="2">
    <source>
        <dbReference type="EMBL" id="PJB51382.1"/>
    </source>
</evidence>
<dbReference type="InterPro" id="IPR002078">
    <property type="entry name" value="Sigma_54_int"/>
</dbReference>
<organism evidence="2 3">
    <name type="scientific">Candidatus Berkelbacteria bacterium CG_4_9_14_3_um_filter_39_23</name>
    <dbReference type="NCBI Taxonomy" id="1974508"/>
    <lineage>
        <taxon>Bacteria</taxon>
        <taxon>Candidatus Berkelbacteria</taxon>
    </lineage>
</organism>
<dbReference type="InterPro" id="IPR027417">
    <property type="entry name" value="P-loop_NTPase"/>
</dbReference>
<dbReference type="Pfam" id="PF00158">
    <property type="entry name" value="Sigma54_activat"/>
    <property type="match status" value="1"/>
</dbReference>
<proteinExistence type="predicted"/>
<evidence type="ECO:0000313" key="3">
    <source>
        <dbReference type="Proteomes" id="UP000229421"/>
    </source>
</evidence>
<sequence>FQANIRIIAATNKDIEGLVREGKFREDLFYRTSPSMSLLV</sequence>
<gene>
    <name evidence="2" type="ORF">CO101_02260</name>
</gene>
<comment type="caution">
    <text evidence="2">The sequence shown here is derived from an EMBL/GenBank/DDBJ whole genome shotgun (WGS) entry which is preliminary data.</text>
</comment>
<dbReference type="SUPFAM" id="SSF52540">
    <property type="entry name" value="P-loop containing nucleoside triphosphate hydrolases"/>
    <property type="match status" value="1"/>
</dbReference>
<dbReference type="GO" id="GO:0006355">
    <property type="term" value="P:regulation of DNA-templated transcription"/>
    <property type="evidence" value="ECO:0007669"/>
    <property type="project" value="InterPro"/>
</dbReference>